<feature type="compositionally biased region" description="Polar residues" evidence="4">
    <location>
        <begin position="1"/>
        <end position="20"/>
    </location>
</feature>
<reference evidence="6" key="1">
    <citation type="journal article" date="2023" name="Genome Biol. Evol.">
        <title>First Whole Genome Sequence and Flow Cytometry Genome Size Data for the Lichen-Forming Fungus Ramalina farinacea (Ascomycota).</title>
        <authorList>
            <person name="Llewellyn T."/>
            <person name="Mian S."/>
            <person name="Hill R."/>
            <person name="Leitch I.J."/>
            <person name="Gaya E."/>
        </authorList>
    </citation>
    <scope>NUCLEOTIDE SEQUENCE</scope>
    <source>
        <strain evidence="6">LIQ254RAFAR</strain>
    </source>
</reference>
<keyword evidence="1" id="KW-0285">Flavoprotein</keyword>
<feature type="domain" description="FAD-binding" evidence="5">
    <location>
        <begin position="29"/>
        <end position="398"/>
    </location>
</feature>
<keyword evidence="3" id="KW-0560">Oxidoreductase</keyword>
<comment type="caution">
    <text evidence="6">The sequence shown here is derived from an EMBL/GenBank/DDBJ whole genome shotgun (WGS) entry which is preliminary data.</text>
</comment>
<evidence type="ECO:0000313" key="7">
    <source>
        <dbReference type="Proteomes" id="UP001161017"/>
    </source>
</evidence>
<dbReference type="GO" id="GO:0016491">
    <property type="term" value="F:oxidoreductase activity"/>
    <property type="evidence" value="ECO:0007669"/>
    <property type="project" value="UniProtKB-KW"/>
</dbReference>
<keyword evidence="2" id="KW-0274">FAD</keyword>
<dbReference type="GO" id="GO:0044550">
    <property type="term" value="P:secondary metabolite biosynthetic process"/>
    <property type="evidence" value="ECO:0007669"/>
    <property type="project" value="TreeGrafter"/>
</dbReference>
<evidence type="ECO:0000256" key="4">
    <source>
        <dbReference type="SAM" id="MobiDB-lite"/>
    </source>
</evidence>
<dbReference type="InterPro" id="IPR036188">
    <property type="entry name" value="FAD/NAD-bd_sf"/>
</dbReference>
<dbReference type="GO" id="GO:0071949">
    <property type="term" value="F:FAD binding"/>
    <property type="evidence" value="ECO:0007669"/>
    <property type="project" value="InterPro"/>
</dbReference>
<sequence length="456" mass="50223">MHTSNDENGVTHATNGTTSPVDHPSKQISIAIVGGGIVGCVTALGLLKRGVSVKLYEQARSLREIGAGLAFTTNAQRCMELTNSDILAAMKAVSTENELAYYTYKDGYHTLSDDPNDMSERELFRLHAGKTGFDGCHRAHFLDELVKHIPEGVVEFQKRLHSYEQGDGDGPITLHFEDGTSATADAVIGCDGIRSRVRQLLFGRDNPSSHPSFCRKVAFRGLVKMDKAVAALGPEKAHNQCMHMGPRAHVLNFPIAQHTLINVVAFADEAEWPHEKMTAPVSRQEIMEVFKEWNPTVRTIVSLLEDSTDKWAIFDTYDHPAPSFSVGRICMAGDAAHASSPHHGAGAGFGVEDALALATVVDEVNATLADGKVGRNTALEAAFQAYDAARRQRCQWLVKSSREVCDVYEWAHPECGSEPEKCLKEIEWRAHKIWYFDIEGMVRDARSAYQRFIQGG</sequence>
<dbReference type="InterPro" id="IPR002938">
    <property type="entry name" value="FAD-bd"/>
</dbReference>
<gene>
    <name evidence="6" type="ORF">OHK93_007364</name>
</gene>
<dbReference type="InterPro" id="IPR051104">
    <property type="entry name" value="FAD_monoxygenase"/>
</dbReference>
<dbReference type="FunFam" id="3.50.50.60:FF:000153">
    <property type="entry name" value="Salicylate hydroxylase, putative"/>
    <property type="match status" value="1"/>
</dbReference>
<dbReference type="EMBL" id="JAPUFD010000007">
    <property type="protein sequence ID" value="MDI1488090.1"/>
    <property type="molecule type" value="Genomic_DNA"/>
</dbReference>
<evidence type="ECO:0000256" key="1">
    <source>
        <dbReference type="ARBA" id="ARBA00022630"/>
    </source>
</evidence>
<evidence type="ECO:0000256" key="2">
    <source>
        <dbReference type="ARBA" id="ARBA00022827"/>
    </source>
</evidence>
<evidence type="ECO:0000259" key="5">
    <source>
        <dbReference type="Pfam" id="PF01494"/>
    </source>
</evidence>
<proteinExistence type="predicted"/>
<keyword evidence="7" id="KW-1185">Reference proteome</keyword>
<dbReference type="PANTHER" id="PTHR46720:SF3">
    <property type="entry name" value="FAD-BINDING DOMAIN-CONTAINING PROTEIN-RELATED"/>
    <property type="match status" value="1"/>
</dbReference>
<dbReference type="Proteomes" id="UP001161017">
    <property type="component" value="Unassembled WGS sequence"/>
</dbReference>
<accession>A0AA43QPK2</accession>
<protein>
    <recommendedName>
        <fullName evidence="5">FAD-binding domain-containing protein</fullName>
    </recommendedName>
</protein>
<dbReference type="AlphaFoldDB" id="A0AA43QPK2"/>
<evidence type="ECO:0000256" key="3">
    <source>
        <dbReference type="ARBA" id="ARBA00023002"/>
    </source>
</evidence>
<dbReference type="Pfam" id="PF01494">
    <property type="entry name" value="FAD_binding_3"/>
    <property type="match status" value="1"/>
</dbReference>
<feature type="region of interest" description="Disordered" evidence="4">
    <location>
        <begin position="1"/>
        <end position="24"/>
    </location>
</feature>
<dbReference type="Gene3D" id="3.50.50.60">
    <property type="entry name" value="FAD/NAD(P)-binding domain"/>
    <property type="match status" value="1"/>
</dbReference>
<organism evidence="6 7">
    <name type="scientific">Ramalina farinacea</name>
    <dbReference type="NCBI Taxonomy" id="258253"/>
    <lineage>
        <taxon>Eukaryota</taxon>
        <taxon>Fungi</taxon>
        <taxon>Dikarya</taxon>
        <taxon>Ascomycota</taxon>
        <taxon>Pezizomycotina</taxon>
        <taxon>Lecanoromycetes</taxon>
        <taxon>OSLEUM clade</taxon>
        <taxon>Lecanoromycetidae</taxon>
        <taxon>Lecanorales</taxon>
        <taxon>Lecanorineae</taxon>
        <taxon>Ramalinaceae</taxon>
        <taxon>Ramalina</taxon>
    </lineage>
</organism>
<evidence type="ECO:0000313" key="6">
    <source>
        <dbReference type="EMBL" id="MDI1488090.1"/>
    </source>
</evidence>
<name>A0AA43QPK2_9LECA</name>
<dbReference type="SUPFAM" id="SSF51905">
    <property type="entry name" value="FAD/NAD(P)-binding domain"/>
    <property type="match status" value="1"/>
</dbReference>
<dbReference type="SUPFAM" id="SSF54373">
    <property type="entry name" value="FAD-linked reductases, C-terminal domain"/>
    <property type="match status" value="1"/>
</dbReference>
<dbReference type="PANTHER" id="PTHR46720">
    <property type="entry name" value="HYDROXYLASE, PUTATIVE (AFU_ORTHOLOGUE AFUA_3G01460)-RELATED"/>
    <property type="match status" value="1"/>
</dbReference>
<dbReference type="PRINTS" id="PR00420">
    <property type="entry name" value="RNGMNOXGNASE"/>
</dbReference>